<evidence type="ECO:0000313" key="2">
    <source>
        <dbReference type="Proteomes" id="UP001341444"/>
    </source>
</evidence>
<protein>
    <submittedName>
        <fullName evidence="1">Uncharacterized protein</fullName>
    </submittedName>
</protein>
<proteinExistence type="predicted"/>
<reference evidence="1 2" key="1">
    <citation type="submission" date="2023-03" db="EMBL/GenBank/DDBJ databases">
        <title>Bacillus Genome Sequencing.</title>
        <authorList>
            <person name="Dunlap C."/>
        </authorList>
    </citation>
    <scope>NUCLEOTIDE SEQUENCE [LARGE SCALE GENOMIC DNA]</scope>
    <source>
        <strain evidence="1 2">B-23453</strain>
    </source>
</reference>
<sequence>MKKSYRNPNMLQEKISGKSAPKNLFRALFSSRRYLTIALPYYDYLRGNVFIEDLKDAYGEEVPLMFDISVLLLLLYDDMMNQVKKGAKHKEIAAYLKQGAKQYFSKRTNEKRVMQAVNERLFTFETIEEEIEKDEKEKTAYLEIRIREAEILRGEVLLHDVEPFMEGIHVSIEQLISLVYLNFIQGVKAEGNSPQVQKSIVAHLKKI</sequence>
<dbReference type="EMBL" id="JARMAB010000013">
    <property type="protein sequence ID" value="MED1203538.1"/>
    <property type="molecule type" value="Genomic_DNA"/>
</dbReference>
<dbReference type="RefSeq" id="WP_066271155.1">
    <property type="nucleotide sequence ID" value="NZ_JARMAB010000013.1"/>
</dbReference>
<name>A0ABU6MGK0_9BACI</name>
<comment type="caution">
    <text evidence="1">The sequence shown here is derived from an EMBL/GenBank/DDBJ whole genome shotgun (WGS) entry which is preliminary data.</text>
</comment>
<accession>A0ABU6MGK0</accession>
<evidence type="ECO:0000313" key="1">
    <source>
        <dbReference type="EMBL" id="MED1203538.1"/>
    </source>
</evidence>
<organism evidence="1 2">
    <name type="scientific">Heyndrickxia acidicola</name>
    <dbReference type="NCBI Taxonomy" id="209389"/>
    <lineage>
        <taxon>Bacteria</taxon>
        <taxon>Bacillati</taxon>
        <taxon>Bacillota</taxon>
        <taxon>Bacilli</taxon>
        <taxon>Bacillales</taxon>
        <taxon>Bacillaceae</taxon>
        <taxon>Heyndrickxia</taxon>
    </lineage>
</organism>
<keyword evidence="2" id="KW-1185">Reference proteome</keyword>
<gene>
    <name evidence="1" type="ORF">P4T90_10675</name>
</gene>
<dbReference type="Proteomes" id="UP001341444">
    <property type="component" value="Unassembled WGS sequence"/>
</dbReference>